<keyword evidence="1" id="KW-0472">Membrane</keyword>
<protein>
    <submittedName>
        <fullName evidence="2">Uncharacterized protein</fullName>
    </submittedName>
</protein>
<gene>
    <name evidence="2" type="ORF">A8926_0157</name>
</gene>
<proteinExistence type="predicted"/>
<reference evidence="2" key="1">
    <citation type="submission" date="2017-12" db="EMBL/GenBank/DDBJ databases">
        <title>Sequencing the genomes of 1000 Actinobacteria strains.</title>
        <authorList>
            <person name="Klenk H.-P."/>
        </authorList>
    </citation>
    <scope>NUCLEOTIDE SEQUENCE [LARGE SCALE GENOMIC DNA]</scope>
    <source>
        <strain evidence="2">DSM 44228</strain>
    </source>
</reference>
<dbReference type="Proteomes" id="UP000233786">
    <property type="component" value="Unassembled WGS sequence"/>
</dbReference>
<evidence type="ECO:0000313" key="3">
    <source>
        <dbReference type="Proteomes" id="UP000233786"/>
    </source>
</evidence>
<keyword evidence="3" id="KW-1185">Reference proteome</keyword>
<evidence type="ECO:0000313" key="2">
    <source>
        <dbReference type="EMBL" id="PKW12681.1"/>
    </source>
</evidence>
<evidence type="ECO:0000256" key="1">
    <source>
        <dbReference type="SAM" id="Phobius"/>
    </source>
</evidence>
<keyword evidence="1" id="KW-0812">Transmembrane</keyword>
<accession>A0A2N3XPV9</accession>
<organism evidence="2 3">
    <name type="scientific">Saccharopolyspora spinosa</name>
    <dbReference type="NCBI Taxonomy" id="60894"/>
    <lineage>
        <taxon>Bacteria</taxon>
        <taxon>Bacillati</taxon>
        <taxon>Actinomycetota</taxon>
        <taxon>Actinomycetes</taxon>
        <taxon>Pseudonocardiales</taxon>
        <taxon>Pseudonocardiaceae</taxon>
        <taxon>Saccharopolyspora</taxon>
    </lineage>
</organism>
<dbReference type="AlphaFoldDB" id="A0A2N3XPV9"/>
<keyword evidence="1" id="KW-1133">Transmembrane helix</keyword>
<comment type="caution">
    <text evidence="2">The sequence shown here is derived from an EMBL/GenBank/DDBJ whole genome shotgun (WGS) entry which is preliminary data.</text>
</comment>
<sequence length="93" mass="10095">MALSTLLVLILAGTMPFFRAITARARYGVYAGMAFGAFALAIVSQIVIGSIFDDVTPLYHARRWKTRIGIEGLISIEVADPARVRCPPGARPF</sequence>
<dbReference type="STRING" id="994479.GCA_000194155_07820"/>
<feature type="transmembrane region" description="Helical" evidence="1">
    <location>
        <begin position="30"/>
        <end position="52"/>
    </location>
</feature>
<dbReference type="EMBL" id="PJNB01000001">
    <property type="protein sequence ID" value="PKW12681.1"/>
    <property type="molecule type" value="Genomic_DNA"/>
</dbReference>
<name>A0A2N3XPV9_SACSN</name>
<dbReference type="RefSeq" id="WP_143539419.1">
    <property type="nucleotide sequence ID" value="NZ_CP061007.1"/>
</dbReference>